<dbReference type="Proteomes" id="UP000191933">
    <property type="component" value="Unassembled WGS sequence"/>
</dbReference>
<name>A0A9W5B5K7_9HYPH</name>
<evidence type="ECO:0000313" key="3">
    <source>
        <dbReference type="Proteomes" id="UP000191933"/>
    </source>
</evidence>
<feature type="region of interest" description="Disordered" evidence="1">
    <location>
        <begin position="33"/>
        <end position="56"/>
    </location>
</feature>
<evidence type="ECO:0000313" key="2">
    <source>
        <dbReference type="EMBL" id="CUW98997.1"/>
    </source>
</evidence>
<dbReference type="AlphaFoldDB" id="A0A9W5B5K7"/>
<protein>
    <submittedName>
        <fullName evidence="2">Uncharacterized protein</fullName>
    </submittedName>
</protein>
<proteinExistence type="predicted"/>
<sequence length="56" mass="6163">MALGVVYLFCFGLLYWLRGQDLNLRPSGYEPDELPGCSTPRPAHSARPNVAVTSLL</sequence>
<gene>
    <name evidence="2" type="ORF">AGR2A_Lc60198</name>
</gene>
<evidence type="ECO:0000256" key="1">
    <source>
        <dbReference type="SAM" id="MobiDB-lite"/>
    </source>
</evidence>
<accession>A0A9W5B5K7</accession>
<comment type="caution">
    <text evidence="2">The sequence shown here is derived from an EMBL/GenBank/DDBJ whole genome shotgun (WGS) entry which is preliminary data.</text>
</comment>
<organism evidence="2 3">
    <name type="scientific">Agrobacterium genomosp. 2 str. CFBP 5494</name>
    <dbReference type="NCBI Taxonomy" id="1183436"/>
    <lineage>
        <taxon>Bacteria</taxon>
        <taxon>Pseudomonadati</taxon>
        <taxon>Pseudomonadota</taxon>
        <taxon>Alphaproteobacteria</taxon>
        <taxon>Hyphomicrobiales</taxon>
        <taxon>Rhizobiaceae</taxon>
        <taxon>Rhizobium/Agrobacterium group</taxon>
        <taxon>Agrobacterium</taxon>
        <taxon>Agrobacterium tumefaciens complex</taxon>
    </lineage>
</organism>
<dbReference type="EMBL" id="FBVY01000035">
    <property type="protein sequence ID" value="CUW98997.1"/>
    <property type="molecule type" value="Genomic_DNA"/>
</dbReference>
<reference evidence="2 3" key="1">
    <citation type="submission" date="2016-01" db="EMBL/GenBank/DDBJ databases">
        <authorList>
            <person name="Regsiter A."/>
            <person name="william w."/>
        </authorList>
    </citation>
    <scope>NUCLEOTIDE SEQUENCE [LARGE SCALE GENOMIC DNA]</scope>
    <source>
        <strain evidence="2 3">CFBP 5494</strain>
    </source>
</reference>
<keyword evidence="3" id="KW-1185">Reference proteome</keyword>
<dbReference type="AntiFam" id="ANF00011">
    <property type="entry name" value="tRNA translation"/>
</dbReference>